<gene>
    <name evidence="2" type="primary">BUB1</name>
    <name evidence="2" type="ORF">T12_16754</name>
</gene>
<proteinExistence type="predicted"/>
<evidence type="ECO:0000256" key="1">
    <source>
        <dbReference type="SAM" id="MobiDB-lite"/>
    </source>
</evidence>
<dbReference type="AlphaFoldDB" id="A0A0V1AF91"/>
<dbReference type="STRING" id="990121.A0A0V1AF91"/>
<dbReference type="GO" id="GO:0000776">
    <property type="term" value="C:kinetochore"/>
    <property type="evidence" value="ECO:0007669"/>
    <property type="project" value="UniProtKB-ARBA"/>
</dbReference>
<dbReference type="GO" id="GO:0007094">
    <property type="term" value="P:mitotic spindle assembly checkpoint signaling"/>
    <property type="evidence" value="ECO:0007669"/>
    <property type="project" value="InterPro"/>
</dbReference>
<feature type="region of interest" description="Disordered" evidence="1">
    <location>
        <begin position="1"/>
        <end position="36"/>
    </location>
</feature>
<dbReference type="OrthoDB" id="248495at2759"/>
<dbReference type="InterPro" id="IPR011009">
    <property type="entry name" value="Kinase-like_dom_sf"/>
</dbReference>
<dbReference type="EMBL" id="JYDQ01000004">
    <property type="protein sequence ID" value="KRY23364.1"/>
    <property type="molecule type" value="Genomic_DNA"/>
</dbReference>
<sequence>MSSGKREAGGSQAEITARGNPPVDIGSSSPSDECANSAITEVNEPVRERGSLHLGTVGVAFDPDPLSADTAIAIYPALRAHCSCPSTHLMSTGSWAEAGLDRKSLYRGAELTRILLVVGLPGHSFFVRADLNCFHALLSFIRIEIETEFVKVYCFPDELVNSATGEISFEELRASRCLTSRNVAKSEKIAQPMENTFVGMYTQIGSKYVSTPRVSHTPDANFTVTATPTSRKGYRSFLSTSTIFNKTTTDESSKASESTLKVDFDEMKNITMVADRRESFVSGSVFSQSSFLHFSQIGDVTSVFKIKPECNTKNKLARFSEKENIENSVHLDEQQLVKYDSLACAAVEASDYHEHPCRSPKVNVGCMLLIEKQKYNILSVMPLQDMFLCQHLDEPNQLLSVKVFHSKDQMLREIVVLKRLNQDDDCSSNGNAVQRLLCAHSFSDGSLITLAFGSRFTLAELAFRKGWPRDSLREATAAFFTLDMLKILRHLCRCKVIHGNIRPEAFLFLGIGMSKQQIEAADQADFWIQCSAACLQIADFGNAVDLNLLPEGYKFVHEQHVDHLLCCEMRDKKPWTFQIDCFGLLNSVHWLIFGCRLDAFKFPTSDHWSANISTRCSWDAKMWSWLFDTFLNIGSDIEQQLDEAIRLFSSCLAEQCFFLARQVESLRQLVA</sequence>
<dbReference type="PANTHER" id="PTHR14030">
    <property type="entry name" value="MITOTIC CHECKPOINT SERINE/THREONINE-PROTEIN KINASE BUB1"/>
    <property type="match status" value="1"/>
</dbReference>
<keyword evidence="3" id="KW-1185">Reference proteome</keyword>
<dbReference type="GO" id="GO:0016301">
    <property type="term" value="F:kinase activity"/>
    <property type="evidence" value="ECO:0007669"/>
    <property type="project" value="UniProtKB-KW"/>
</dbReference>
<keyword evidence="2" id="KW-0418">Kinase</keyword>
<keyword evidence="2" id="KW-0808">Transferase</keyword>
<protein>
    <submittedName>
        <fullName evidence="2">Mitotic checkpoint serine/threonine-protein kinase BUB1</fullName>
    </submittedName>
</protein>
<name>A0A0V1AF91_9BILA</name>
<comment type="caution">
    <text evidence="2">The sequence shown here is derived from an EMBL/GenBank/DDBJ whole genome shotgun (WGS) entry which is preliminary data.</text>
</comment>
<dbReference type="InterPro" id="IPR015661">
    <property type="entry name" value="Bub1/Mad3"/>
</dbReference>
<evidence type="ECO:0000313" key="3">
    <source>
        <dbReference type="Proteomes" id="UP000054783"/>
    </source>
</evidence>
<dbReference type="Proteomes" id="UP000054783">
    <property type="component" value="Unassembled WGS sequence"/>
</dbReference>
<organism evidence="2 3">
    <name type="scientific">Trichinella patagoniensis</name>
    <dbReference type="NCBI Taxonomy" id="990121"/>
    <lineage>
        <taxon>Eukaryota</taxon>
        <taxon>Metazoa</taxon>
        <taxon>Ecdysozoa</taxon>
        <taxon>Nematoda</taxon>
        <taxon>Enoplea</taxon>
        <taxon>Dorylaimia</taxon>
        <taxon>Trichinellida</taxon>
        <taxon>Trichinellidae</taxon>
        <taxon>Trichinella</taxon>
    </lineage>
</organism>
<dbReference type="Gene3D" id="1.10.510.10">
    <property type="entry name" value="Transferase(Phosphotransferase) domain 1"/>
    <property type="match status" value="1"/>
</dbReference>
<reference evidence="2 3" key="1">
    <citation type="submission" date="2015-01" db="EMBL/GenBank/DDBJ databases">
        <title>Evolution of Trichinella species and genotypes.</title>
        <authorList>
            <person name="Korhonen P.K."/>
            <person name="Edoardo P."/>
            <person name="Giuseppe L.R."/>
            <person name="Gasser R.B."/>
        </authorList>
    </citation>
    <scope>NUCLEOTIDE SEQUENCE [LARGE SCALE GENOMIC DNA]</scope>
    <source>
        <strain evidence="2">ISS2496</strain>
    </source>
</reference>
<evidence type="ECO:0000313" key="2">
    <source>
        <dbReference type="EMBL" id="KRY23364.1"/>
    </source>
</evidence>
<accession>A0A0V1AF91</accession>
<dbReference type="SUPFAM" id="SSF56112">
    <property type="entry name" value="Protein kinase-like (PK-like)"/>
    <property type="match status" value="1"/>
</dbReference>